<keyword evidence="5" id="KW-1185">Reference proteome</keyword>
<feature type="chain" id="PRO_5035275658" description="Pherophorin domain-containing protein" evidence="2">
    <location>
        <begin position="28"/>
        <end position="540"/>
    </location>
</feature>
<protein>
    <recommendedName>
        <fullName evidence="3">Pherophorin domain-containing protein</fullName>
    </recommendedName>
</protein>
<evidence type="ECO:0000313" key="4">
    <source>
        <dbReference type="EMBL" id="GIL88871.1"/>
    </source>
</evidence>
<proteinExistence type="predicted"/>
<dbReference type="Pfam" id="PF12499">
    <property type="entry name" value="DUF3707"/>
    <property type="match status" value="2"/>
</dbReference>
<organism evidence="4 5">
    <name type="scientific">Volvox reticuliferus</name>
    <dbReference type="NCBI Taxonomy" id="1737510"/>
    <lineage>
        <taxon>Eukaryota</taxon>
        <taxon>Viridiplantae</taxon>
        <taxon>Chlorophyta</taxon>
        <taxon>core chlorophytes</taxon>
        <taxon>Chlorophyceae</taxon>
        <taxon>CS clade</taxon>
        <taxon>Chlamydomonadales</taxon>
        <taxon>Volvocaceae</taxon>
        <taxon>Volvox</taxon>
    </lineage>
</organism>
<evidence type="ECO:0000259" key="3">
    <source>
        <dbReference type="Pfam" id="PF12499"/>
    </source>
</evidence>
<feature type="signal peptide" evidence="2">
    <location>
        <begin position="1"/>
        <end position="27"/>
    </location>
</feature>
<feature type="domain" description="Pherophorin" evidence="3">
    <location>
        <begin position="59"/>
        <end position="212"/>
    </location>
</feature>
<accession>A0A8J4CW73</accession>
<dbReference type="AlphaFoldDB" id="A0A8J4CW73"/>
<sequence length="540" mass="57072">YHCAETMGRLIRMVVLMSSAMAAAALAVVLAAATTDAQTSTSGGYDAAFYEQTGLIPAFPYRHCITRFGAYRIGPGPNSLGGGKYCFRIRVNSTCNNACCSTDLDNIEFNVSDSCIVQPSAEVKATINNVPTRVGAAFARPVNGRTGSAVLRLTQLGLNLTTAADVRLCLTLKTNRYGMGCATLEQMCIPSRTAPIGACSVAMIDTSSTCCPVSSSSTPRRNLVKPPMPPPPSPPMPPPPSLSPPPPSPPPPPSRSSPPPPPPPTPMGDLDLCVFARLQPPSNDVRPYQYSMVDCLNIQQAFQDALWAVDLDGAVKSYGSIDSSRCRDREVSICGEAYNADGAGFFRDYVIMAAMPALVEAADAGETVCKPELQGYTVTVTAVGKSWQHSSSADCNSPFVPFPGSTCNAMQGILPFIVDTRFTAGTVTADTTEYCFTVHVLPEDKLEPSTCGAANDNLAKIEWEAKQDANPSVVRGFNLYPAVGASSKLSPSWAAAGGSNILTAGPLNWTLAQANGGRVCIEVENTVTLFDICQSLPGQW</sequence>
<evidence type="ECO:0000256" key="2">
    <source>
        <dbReference type="SAM" id="SignalP"/>
    </source>
</evidence>
<evidence type="ECO:0000256" key="1">
    <source>
        <dbReference type="SAM" id="MobiDB-lite"/>
    </source>
</evidence>
<comment type="caution">
    <text evidence="4">The sequence shown here is derived from an EMBL/GenBank/DDBJ whole genome shotgun (WGS) entry which is preliminary data.</text>
</comment>
<dbReference type="EMBL" id="BNCP01000047">
    <property type="protein sequence ID" value="GIL88871.1"/>
    <property type="molecule type" value="Genomic_DNA"/>
</dbReference>
<feature type="non-terminal residue" evidence="4">
    <location>
        <position position="540"/>
    </location>
</feature>
<dbReference type="InterPro" id="IPR024616">
    <property type="entry name" value="Pherophorin"/>
</dbReference>
<feature type="compositionally biased region" description="Pro residues" evidence="1">
    <location>
        <begin position="226"/>
        <end position="266"/>
    </location>
</feature>
<evidence type="ECO:0000313" key="5">
    <source>
        <dbReference type="Proteomes" id="UP000747110"/>
    </source>
</evidence>
<dbReference type="Proteomes" id="UP000747110">
    <property type="component" value="Unassembled WGS sequence"/>
</dbReference>
<dbReference type="OrthoDB" id="545002at2759"/>
<name>A0A8J4CW73_9CHLO</name>
<feature type="region of interest" description="Disordered" evidence="1">
    <location>
        <begin position="213"/>
        <end position="271"/>
    </location>
</feature>
<reference evidence="4" key="1">
    <citation type="journal article" date="2021" name="Proc. Natl. Acad. Sci. U.S.A.">
        <title>Three genomes in the algal genus Volvox reveal the fate of a haploid sex-determining region after a transition to homothallism.</title>
        <authorList>
            <person name="Yamamoto K."/>
            <person name="Hamaji T."/>
            <person name="Kawai-Toyooka H."/>
            <person name="Matsuzaki R."/>
            <person name="Takahashi F."/>
            <person name="Nishimura Y."/>
            <person name="Kawachi M."/>
            <person name="Noguchi H."/>
            <person name="Minakuchi Y."/>
            <person name="Umen J.G."/>
            <person name="Toyoda A."/>
            <person name="Nozaki H."/>
        </authorList>
    </citation>
    <scope>NUCLEOTIDE SEQUENCE</scope>
    <source>
        <strain evidence="4">NIES-3786</strain>
    </source>
</reference>
<gene>
    <name evidence="4" type="ORF">Vretifemale_16793</name>
</gene>
<feature type="domain" description="Pherophorin" evidence="3">
    <location>
        <begin position="402"/>
        <end position="534"/>
    </location>
</feature>
<keyword evidence="2" id="KW-0732">Signal</keyword>